<dbReference type="EMBL" id="CP019285">
    <property type="protein sequence ID" value="APX00162.1"/>
    <property type="molecule type" value="Genomic_DNA"/>
</dbReference>
<gene>
    <name evidence="3" type="ORF">C445_03533</name>
    <name evidence="2" type="ORF">CHINAEXTREME_20025</name>
</gene>
<proteinExistence type="predicted"/>
<feature type="compositionally biased region" description="Basic and acidic residues" evidence="1">
    <location>
        <begin position="59"/>
        <end position="78"/>
    </location>
</feature>
<reference evidence="2 5" key="1">
    <citation type="journal article" date="2011" name="J. Bacteriol.">
        <title>Genome sequence of Halobiforma lacisalsi AJ5, an extremely halophilic archaeon which harbors a bop gene.</title>
        <authorList>
            <person name="Jiang X."/>
            <person name="Wang S."/>
            <person name="Cheng H."/>
            <person name="Huo Y."/>
            <person name="Zhang X."/>
            <person name="Zhu X."/>
            <person name="Han X."/>
            <person name="Ni P."/>
            <person name="Wu M."/>
        </authorList>
    </citation>
    <scope>NUCLEOTIDE SEQUENCE [LARGE SCALE GENOMIC DNA]</scope>
    <source>
        <strain evidence="2 5">AJ5</strain>
    </source>
</reference>
<feature type="region of interest" description="Disordered" evidence="1">
    <location>
        <begin position="43"/>
        <end position="78"/>
    </location>
</feature>
<dbReference type="Proteomes" id="UP000186547">
    <property type="component" value="Chromosome"/>
</dbReference>
<organism evidence="3 4">
    <name type="scientific">Natronobacterium lacisalsi AJ5</name>
    <dbReference type="NCBI Taxonomy" id="358396"/>
    <lineage>
        <taxon>Archaea</taxon>
        <taxon>Methanobacteriati</taxon>
        <taxon>Methanobacteriota</taxon>
        <taxon>Stenosarchaea group</taxon>
        <taxon>Halobacteria</taxon>
        <taxon>Halobacteriales</taxon>
        <taxon>Natrialbaceae</taxon>
        <taxon>Natronobacterium</taxon>
    </lineage>
</organism>
<dbReference type="AlphaFoldDB" id="M0LQX8"/>
<feature type="compositionally biased region" description="Polar residues" evidence="1">
    <location>
        <begin position="43"/>
        <end position="58"/>
    </location>
</feature>
<evidence type="ECO:0000313" key="5">
    <source>
        <dbReference type="Proteomes" id="UP000186547"/>
    </source>
</evidence>
<dbReference type="EMBL" id="AOLZ01000022">
    <property type="protein sequence ID" value="EMA35896.1"/>
    <property type="molecule type" value="Genomic_DNA"/>
</dbReference>
<name>M0LQX8_NATLA</name>
<evidence type="ECO:0000313" key="4">
    <source>
        <dbReference type="Proteomes" id="UP000011555"/>
    </source>
</evidence>
<dbReference type="Proteomes" id="UP000011555">
    <property type="component" value="Unassembled WGS sequence"/>
</dbReference>
<dbReference type="STRING" id="358396.CHINAEXTREME_20025"/>
<reference evidence="3 4" key="2">
    <citation type="journal article" date="2014" name="PLoS Genet.">
        <title>Phylogenetically driven sequencing of extremely halophilic archaea reveals strategies for static and dynamic osmo-response.</title>
        <authorList>
            <person name="Becker E.A."/>
            <person name="Seitzer P.M."/>
            <person name="Tritt A."/>
            <person name="Larsen D."/>
            <person name="Krusor M."/>
            <person name="Yao A.I."/>
            <person name="Wu D."/>
            <person name="Madern D."/>
            <person name="Eisen J.A."/>
            <person name="Darling A.E."/>
            <person name="Facciotti M.T."/>
        </authorList>
    </citation>
    <scope>NUCLEOTIDE SEQUENCE [LARGE SCALE GENOMIC DNA]</scope>
    <source>
        <strain evidence="3 4">AJ5</strain>
    </source>
</reference>
<evidence type="ECO:0000313" key="2">
    <source>
        <dbReference type="EMBL" id="APX00162.1"/>
    </source>
</evidence>
<sequence>MGNTARTDDGYVAVIGTMSARRNNDPLCQASFRGIGAENSVYRSTHSRSYGESSSNASEIRRRTERRHLGVERENGGA</sequence>
<evidence type="ECO:0000256" key="1">
    <source>
        <dbReference type="SAM" id="MobiDB-lite"/>
    </source>
</evidence>
<protein>
    <submittedName>
        <fullName evidence="3">Uncharacterized protein</fullName>
    </submittedName>
</protein>
<evidence type="ECO:0000313" key="3">
    <source>
        <dbReference type="EMBL" id="EMA35896.1"/>
    </source>
</evidence>
<reference evidence="2" key="3">
    <citation type="submission" date="2017-01" db="EMBL/GenBank/DDBJ databases">
        <authorList>
            <person name="Mah S.A."/>
            <person name="Swanson W.J."/>
            <person name="Moy G.W."/>
            <person name="Vacquier V.D."/>
        </authorList>
    </citation>
    <scope>NUCLEOTIDE SEQUENCE</scope>
    <source>
        <strain evidence="2">AJ5</strain>
    </source>
</reference>
<accession>M0LQX8</accession>
<keyword evidence="4" id="KW-1185">Reference proteome</keyword>
<dbReference type="KEGG" id="hlc:CHINAEXTREME20025"/>